<dbReference type="AlphaFoldDB" id="A0A0G4PSY9"/>
<evidence type="ECO:0000313" key="3">
    <source>
        <dbReference type="Proteomes" id="UP000053732"/>
    </source>
</evidence>
<name>A0A0G4PSY9_PENC3</name>
<evidence type="ECO:0000256" key="1">
    <source>
        <dbReference type="SAM" id="SignalP"/>
    </source>
</evidence>
<dbReference type="Proteomes" id="UP000053732">
    <property type="component" value="Unassembled WGS sequence"/>
</dbReference>
<reference evidence="2 3" key="1">
    <citation type="journal article" date="2014" name="Nat. Commun.">
        <title>Multiple recent horizontal transfers of a large genomic region in cheese making fungi.</title>
        <authorList>
            <person name="Cheeseman K."/>
            <person name="Ropars J."/>
            <person name="Renault P."/>
            <person name="Dupont J."/>
            <person name="Gouzy J."/>
            <person name="Branca A."/>
            <person name="Abraham A.L."/>
            <person name="Ceppi M."/>
            <person name="Conseiller E."/>
            <person name="Debuchy R."/>
            <person name="Malagnac F."/>
            <person name="Goarin A."/>
            <person name="Silar P."/>
            <person name="Lacoste S."/>
            <person name="Sallet E."/>
            <person name="Bensimon A."/>
            <person name="Giraud T."/>
            <person name="Brygoo Y."/>
        </authorList>
    </citation>
    <scope>NUCLEOTIDE SEQUENCE [LARGE SCALE GENOMIC DNA]</scope>
    <source>
        <strain evidence="3">FM 013</strain>
    </source>
</reference>
<keyword evidence="3" id="KW-1185">Reference proteome</keyword>
<proteinExistence type="predicted"/>
<sequence>MWHSLLIADGCFIPLLANFLWEPPPSFSPWAVVIGAKLSDSAAVCDAKETEADGILGNLLAGGLLNCLPGNSNSVCAKSSLIGSCSSLLQEEFEGLYR</sequence>
<dbReference type="STRING" id="1429867.A0A0G4PSY9"/>
<feature type="signal peptide" evidence="1">
    <location>
        <begin position="1"/>
        <end position="17"/>
    </location>
</feature>
<dbReference type="EMBL" id="HG793169">
    <property type="protein sequence ID" value="CRL29500.1"/>
    <property type="molecule type" value="Genomic_DNA"/>
</dbReference>
<feature type="chain" id="PRO_5005195823" evidence="1">
    <location>
        <begin position="18"/>
        <end position="98"/>
    </location>
</feature>
<accession>A0A0G4PSY9</accession>
<evidence type="ECO:0000313" key="2">
    <source>
        <dbReference type="EMBL" id="CRL29500.1"/>
    </source>
</evidence>
<protein>
    <submittedName>
        <fullName evidence="2">Str. FM013</fullName>
    </submittedName>
</protein>
<keyword evidence="1" id="KW-0732">Signal</keyword>
<gene>
    <name evidence="2" type="ORF">PCAMFM013_S036g000084</name>
</gene>
<organism evidence="2 3">
    <name type="scientific">Penicillium camemberti (strain FM 013)</name>
    <dbReference type="NCBI Taxonomy" id="1429867"/>
    <lineage>
        <taxon>Eukaryota</taxon>
        <taxon>Fungi</taxon>
        <taxon>Dikarya</taxon>
        <taxon>Ascomycota</taxon>
        <taxon>Pezizomycotina</taxon>
        <taxon>Eurotiomycetes</taxon>
        <taxon>Eurotiomycetidae</taxon>
        <taxon>Eurotiales</taxon>
        <taxon>Aspergillaceae</taxon>
        <taxon>Penicillium</taxon>
    </lineage>
</organism>